<feature type="transmembrane region" description="Helical" evidence="1">
    <location>
        <begin position="500"/>
        <end position="520"/>
    </location>
</feature>
<dbReference type="InterPro" id="IPR050879">
    <property type="entry name" value="Acyltransferase_3"/>
</dbReference>
<evidence type="ECO:0000259" key="2">
    <source>
        <dbReference type="Pfam" id="PF01757"/>
    </source>
</evidence>
<dbReference type="PANTHER" id="PTHR23028">
    <property type="entry name" value="ACETYLTRANSFERASE"/>
    <property type="match status" value="1"/>
</dbReference>
<dbReference type="EMBL" id="JACATZ010000001">
    <property type="protein sequence ID" value="NWJ44259.1"/>
    <property type="molecule type" value="Genomic_DNA"/>
</dbReference>
<dbReference type="PANTHER" id="PTHR23028:SF53">
    <property type="entry name" value="ACYL_TRANSF_3 DOMAIN-CONTAINING PROTEIN"/>
    <property type="match status" value="1"/>
</dbReference>
<reference evidence="3 5" key="1">
    <citation type="submission" date="2020-06" db="EMBL/GenBank/DDBJ databases">
        <title>Anoxygenic phototrophic Chloroflexota member uses a Type I reaction center.</title>
        <authorList>
            <person name="Tsuji J.M."/>
            <person name="Shaw N.A."/>
            <person name="Nagashima S."/>
            <person name="Venkiteswaran J."/>
            <person name="Schiff S.L."/>
            <person name="Hanada S."/>
            <person name="Tank M."/>
            <person name="Neufeld J.D."/>
        </authorList>
    </citation>
    <scope>NUCLEOTIDE SEQUENCE [LARGE SCALE GENOMIC DNA]</scope>
    <source>
        <strain evidence="3">L227-S17</strain>
    </source>
</reference>
<feature type="transmembrane region" description="Helical" evidence="1">
    <location>
        <begin position="381"/>
        <end position="401"/>
    </location>
</feature>
<keyword evidence="3" id="KW-0012">Acyltransferase</keyword>
<keyword evidence="6" id="KW-1185">Reference proteome</keyword>
<feature type="transmembrane region" description="Helical" evidence="1">
    <location>
        <begin position="319"/>
        <end position="343"/>
    </location>
</feature>
<evidence type="ECO:0000313" key="4">
    <source>
        <dbReference type="EMBL" id="WJW66156.1"/>
    </source>
</evidence>
<evidence type="ECO:0000256" key="1">
    <source>
        <dbReference type="SAM" id="Phobius"/>
    </source>
</evidence>
<proteinExistence type="predicted"/>
<keyword evidence="1" id="KW-1133">Transmembrane helix</keyword>
<feature type="transmembrane region" description="Helical" evidence="1">
    <location>
        <begin position="250"/>
        <end position="268"/>
    </location>
</feature>
<feature type="transmembrane region" description="Helical" evidence="1">
    <location>
        <begin position="476"/>
        <end position="494"/>
    </location>
</feature>
<sequence length="605" mass="69918">MVIDFNNVDQSAEQLIALSGDSFFSVEKNPNLGNFHWTKPEFSLNYQYLASGDYLLSLWLVPPERAKPEPLTIKVNNQPLTTLTPEVAGKYEVIIPAANIKDNSLNIQFQITPLVVKGDQRDQLGLVLTRFELERLSSNFNLPPRTLLISIGFLELFWFLVIIGFYPQLWRWQFWLANLIAFILSVLLLLFQFNTQPLSLQVNLNNIPDDFGRLLIIEYSLLLCVWLANMLLKWLGRRKEQRVTIENQSIISSLSGLRYIAALLVFFYHLPVNNDIAPELYHIVRSGYIGVSLFYVLSGFILCYNYFPTLGKRLKGNLWNFWLARFARVYPMYLLTLLLSQLLKNSLQQVDPWVSLAHLLALQSYIPDSALVLYVYNGPSWSVSVELFFYALFPLLLYLTVKYLRTAAQLILFAALIWVTQIVWITLSADWSSNFKDFIFYRFGPGRLCEFLIGILIGRLFLLCRDKPIGKWEQRLVSVVVFAGVIGTIYIMSLEKTVLTAYRYGIIYAPAFAILIFWLARYKTRTRSFLSAPSLVLLGEASYSFYLLQDLVIRALTNDYRNSAEGIWNYLLLGGLIIANSSVSILAFRWYETPVRIWLRNRFKR</sequence>
<evidence type="ECO:0000313" key="5">
    <source>
        <dbReference type="Proteomes" id="UP000521676"/>
    </source>
</evidence>
<feature type="transmembrane region" description="Helical" evidence="1">
    <location>
        <begin position="567"/>
        <end position="591"/>
    </location>
</feature>
<feature type="transmembrane region" description="Helical" evidence="1">
    <location>
        <begin position="211"/>
        <end position="229"/>
    </location>
</feature>
<dbReference type="Proteomes" id="UP000521676">
    <property type="component" value="Unassembled WGS sequence"/>
</dbReference>
<feature type="transmembrane region" description="Helical" evidence="1">
    <location>
        <begin position="408"/>
        <end position="427"/>
    </location>
</feature>
<evidence type="ECO:0000313" key="6">
    <source>
        <dbReference type="Proteomes" id="UP001431572"/>
    </source>
</evidence>
<keyword evidence="1" id="KW-0812">Transmembrane</keyword>
<dbReference type="GO" id="GO:0009103">
    <property type="term" value="P:lipopolysaccharide biosynthetic process"/>
    <property type="evidence" value="ECO:0007669"/>
    <property type="project" value="TreeGrafter"/>
</dbReference>
<dbReference type="Proteomes" id="UP001431572">
    <property type="component" value="Chromosome 1"/>
</dbReference>
<reference evidence="4" key="2">
    <citation type="journal article" date="2024" name="Nature">
        <title>Anoxygenic phototroph of the Chloroflexota uses a type I reaction centre.</title>
        <authorList>
            <person name="Tsuji J.M."/>
            <person name="Shaw N.A."/>
            <person name="Nagashima S."/>
            <person name="Venkiteswaran J.J."/>
            <person name="Schiff S.L."/>
            <person name="Watanabe T."/>
            <person name="Fukui M."/>
            <person name="Hanada S."/>
            <person name="Tank M."/>
            <person name="Neufeld J.D."/>
        </authorList>
    </citation>
    <scope>NUCLEOTIDE SEQUENCE</scope>
    <source>
        <strain evidence="4">L227-S17</strain>
    </source>
</reference>
<dbReference type="GO" id="GO:0016747">
    <property type="term" value="F:acyltransferase activity, transferring groups other than amino-acyl groups"/>
    <property type="evidence" value="ECO:0007669"/>
    <property type="project" value="InterPro"/>
</dbReference>
<organism evidence="3 5">
    <name type="scientific">Candidatus Chlorohelix allophototropha</name>
    <dbReference type="NCBI Taxonomy" id="3003348"/>
    <lineage>
        <taxon>Bacteria</taxon>
        <taxon>Bacillati</taxon>
        <taxon>Chloroflexota</taxon>
        <taxon>Chloroflexia</taxon>
        <taxon>Candidatus Chloroheliales</taxon>
        <taxon>Candidatus Chloroheliaceae</taxon>
        <taxon>Candidatus Chlorohelix</taxon>
    </lineage>
</organism>
<evidence type="ECO:0000313" key="3">
    <source>
        <dbReference type="EMBL" id="NWJ44259.1"/>
    </source>
</evidence>
<dbReference type="InterPro" id="IPR002656">
    <property type="entry name" value="Acyl_transf_3_dom"/>
</dbReference>
<feature type="transmembrane region" description="Helical" evidence="1">
    <location>
        <begin position="439"/>
        <end position="464"/>
    </location>
</feature>
<keyword evidence="1" id="KW-0472">Membrane</keyword>
<gene>
    <name evidence="3" type="ORF">HXX08_00125</name>
    <name evidence="4" type="ORF">OZ401_001945</name>
</gene>
<feature type="domain" description="Acyltransferase 3" evidence="2">
    <location>
        <begin position="252"/>
        <end position="579"/>
    </location>
</feature>
<accession>A0A8T7LXZ2</accession>
<feature type="transmembrane region" description="Helical" evidence="1">
    <location>
        <begin position="529"/>
        <end position="547"/>
    </location>
</feature>
<feature type="transmembrane region" description="Helical" evidence="1">
    <location>
        <begin position="288"/>
        <end position="307"/>
    </location>
</feature>
<keyword evidence="3" id="KW-0808">Transferase</keyword>
<dbReference type="GO" id="GO:0016020">
    <property type="term" value="C:membrane"/>
    <property type="evidence" value="ECO:0007669"/>
    <property type="project" value="TreeGrafter"/>
</dbReference>
<dbReference type="Pfam" id="PF01757">
    <property type="entry name" value="Acyl_transf_3"/>
    <property type="match status" value="1"/>
</dbReference>
<name>A0A8T7LXZ2_9CHLR</name>
<feature type="transmembrane region" description="Helical" evidence="1">
    <location>
        <begin position="174"/>
        <end position="191"/>
    </location>
</feature>
<dbReference type="EMBL" id="CP128399">
    <property type="protein sequence ID" value="WJW66156.1"/>
    <property type="molecule type" value="Genomic_DNA"/>
</dbReference>
<dbReference type="AlphaFoldDB" id="A0A8T7LXZ2"/>
<dbReference type="RefSeq" id="WP_341468037.1">
    <property type="nucleotide sequence ID" value="NZ_CP128399.1"/>
</dbReference>
<feature type="transmembrane region" description="Helical" evidence="1">
    <location>
        <begin position="147"/>
        <end position="167"/>
    </location>
</feature>
<protein>
    <submittedName>
        <fullName evidence="3">Acyltransferase</fullName>
    </submittedName>
</protein>